<dbReference type="InterPro" id="IPR034804">
    <property type="entry name" value="SQR/QFR_C/D"/>
</dbReference>
<comment type="caution">
    <text evidence="2">The sequence shown here is derived from an EMBL/GenBank/DDBJ whole genome shotgun (WGS) entry which is preliminary data.</text>
</comment>
<evidence type="ECO:0000256" key="1">
    <source>
        <dbReference type="SAM" id="Phobius"/>
    </source>
</evidence>
<accession>A0A6P1BUH9</accession>
<feature type="transmembrane region" description="Helical" evidence="1">
    <location>
        <begin position="170"/>
        <end position="191"/>
    </location>
</feature>
<dbReference type="AlphaFoldDB" id="A0A6P1BUH9"/>
<dbReference type="EMBL" id="VKHP01000317">
    <property type="protein sequence ID" value="NEV02157.1"/>
    <property type="molecule type" value="Genomic_DNA"/>
</dbReference>
<keyword evidence="1" id="KW-1133">Transmembrane helix</keyword>
<feature type="transmembrane region" description="Helical" evidence="1">
    <location>
        <begin position="292"/>
        <end position="311"/>
    </location>
</feature>
<feature type="transmembrane region" description="Helical" evidence="1">
    <location>
        <begin position="62"/>
        <end position="84"/>
    </location>
</feature>
<sequence length="316" mass="34375">MAAICHPFLLMLFHALVRAPGSKLPRTNITISAIVLICTLGLPLIGLLIACRPAIQPGLRRLAYAAVAAPTLYVFLGVVQGMFSSRLPDPVVWCILWLAATAFAFAKPRGEPTSMAGMRIARWRVAHGISAALLCAYILFHLANHLTGLLGPSTHSAVMDVGRKIYRAPVIEPVLILLFLFQAGSGLWLAWRWSNTVQDFYRSFQIASGFYLSVFVLGHMNSVFLYARTYLRIPTDWNFATGAPTGLIHDPWNIRLVPHYALAVFLVLSHLASGLRVVLIAHGVELTATNRLWAAGVVASGLIATAIIAGMCGVRI</sequence>
<evidence type="ECO:0000313" key="2">
    <source>
        <dbReference type="EMBL" id="NEV02157.1"/>
    </source>
</evidence>
<dbReference type="GO" id="GO:0016020">
    <property type="term" value="C:membrane"/>
    <property type="evidence" value="ECO:0007669"/>
    <property type="project" value="InterPro"/>
</dbReference>
<feature type="transmembrane region" description="Helical" evidence="1">
    <location>
        <begin position="260"/>
        <end position="280"/>
    </location>
</feature>
<dbReference type="Proteomes" id="UP000468531">
    <property type="component" value="Unassembled WGS sequence"/>
</dbReference>
<organism evidence="2 3">
    <name type="scientific">Bradyrhizobium uaiense</name>
    <dbReference type="NCBI Taxonomy" id="2594946"/>
    <lineage>
        <taxon>Bacteria</taxon>
        <taxon>Pseudomonadati</taxon>
        <taxon>Pseudomonadota</taxon>
        <taxon>Alphaproteobacteria</taxon>
        <taxon>Hyphomicrobiales</taxon>
        <taxon>Nitrobacteraceae</taxon>
        <taxon>Bradyrhizobium</taxon>
    </lineage>
</organism>
<dbReference type="Gene3D" id="1.20.1300.10">
    <property type="entry name" value="Fumarate reductase/succinate dehydrogenase, transmembrane subunit"/>
    <property type="match status" value="1"/>
</dbReference>
<reference evidence="2 3" key="1">
    <citation type="journal article" date="2020" name="Arch. Microbiol.">
        <title>Bradyrhizobium uaiense sp. nov., a new highly efficient cowpea symbiont.</title>
        <authorList>
            <person name="Cabral Michel D."/>
            <person name="Azarias Guimaraes A."/>
            <person name="Martins da Costa E."/>
            <person name="Soares de Carvalho T."/>
            <person name="Balsanelli E."/>
            <person name="Willems A."/>
            <person name="Maltempi de Souza E."/>
            <person name="de Souza Moreira F.M."/>
        </authorList>
    </citation>
    <scope>NUCLEOTIDE SEQUENCE [LARGE SCALE GENOMIC DNA]</scope>
    <source>
        <strain evidence="2 3">UFLA 03-164</strain>
    </source>
</reference>
<evidence type="ECO:0000313" key="3">
    <source>
        <dbReference type="Proteomes" id="UP000468531"/>
    </source>
</evidence>
<keyword evidence="1" id="KW-0812">Transmembrane</keyword>
<feature type="transmembrane region" description="Helical" evidence="1">
    <location>
        <begin position="127"/>
        <end position="150"/>
    </location>
</feature>
<keyword evidence="1" id="KW-0472">Membrane</keyword>
<feature type="transmembrane region" description="Helical" evidence="1">
    <location>
        <begin position="90"/>
        <end position="106"/>
    </location>
</feature>
<protein>
    <recommendedName>
        <fullName evidence="4">Succinate dehydrogenase</fullName>
    </recommendedName>
</protein>
<gene>
    <name evidence="2" type="ORF">FNJ47_42085</name>
</gene>
<keyword evidence="3" id="KW-1185">Reference proteome</keyword>
<name>A0A6P1BUH9_9BRAD</name>
<evidence type="ECO:0008006" key="4">
    <source>
        <dbReference type="Google" id="ProtNLM"/>
    </source>
</evidence>
<proteinExistence type="predicted"/>
<feature type="transmembrane region" description="Helical" evidence="1">
    <location>
        <begin position="28"/>
        <end position="50"/>
    </location>
</feature>
<dbReference type="SUPFAM" id="SSF81343">
    <property type="entry name" value="Fumarate reductase respiratory complex transmembrane subunits"/>
    <property type="match status" value="1"/>
</dbReference>
<feature type="transmembrane region" description="Helical" evidence="1">
    <location>
        <begin position="203"/>
        <end position="227"/>
    </location>
</feature>